<comment type="caution">
    <text evidence="1">The sequence shown here is derived from an EMBL/GenBank/DDBJ whole genome shotgun (WGS) entry which is preliminary data.</text>
</comment>
<dbReference type="Proteomes" id="UP000699042">
    <property type="component" value="Unassembled WGS sequence"/>
</dbReference>
<keyword evidence="2" id="KW-1185">Reference proteome</keyword>
<proteinExistence type="predicted"/>
<sequence>MIFDESMSELSGWIQLPGAVRMFVSGQGSWRTTPPCSAIFTATVFRTNEADAIWPELGYHMGVIFQSTGLES</sequence>
<gene>
    <name evidence="1" type="ORF">JMJ77_010966</name>
</gene>
<organism evidence="1 2">
    <name type="scientific">Colletotrichum scovillei</name>
    <dbReference type="NCBI Taxonomy" id="1209932"/>
    <lineage>
        <taxon>Eukaryota</taxon>
        <taxon>Fungi</taxon>
        <taxon>Dikarya</taxon>
        <taxon>Ascomycota</taxon>
        <taxon>Pezizomycotina</taxon>
        <taxon>Sordariomycetes</taxon>
        <taxon>Hypocreomycetidae</taxon>
        <taxon>Glomerellales</taxon>
        <taxon>Glomerellaceae</taxon>
        <taxon>Colletotrichum</taxon>
        <taxon>Colletotrichum acutatum species complex</taxon>
    </lineage>
</organism>
<dbReference type="EMBL" id="JAESDN010000007">
    <property type="protein sequence ID" value="KAG7047619.1"/>
    <property type="molecule type" value="Genomic_DNA"/>
</dbReference>
<dbReference type="AlphaFoldDB" id="A0A9P7U9M1"/>
<accession>A0A9P7U9M1</accession>
<evidence type="ECO:0000313" key="1">
    <source>
        <dbReference type="EMBL" id="KAG7047619.1"/>
    </source>
</evidence>
<protein>
    <submittedName>
        <fullName evidence="1">Uncharacterized protein</fullName>
    </submittedName>
</protein>
<evidence type="ECO:0000313" key="2">
    <source>
        <dbReference type="Proteomes" id="UP000699042"/>
    </source>
</evidence>
<name>A0A9P7U9M1_9PEZI</name>
<reference evidence="1" key="1">
    <citation type="submission" date="2021-05" db="EMBL/GenBank/DDBJ databases">
        <title>Comparative genomics of three Colletotrichum scovillei strains and genetic complementation revealed genes involved fungal growth and virulence on chili pepper.</title>
        <authorList>
            <person name="Hsieh D.-K."/>
            <person name="Chuang S.-C."/>
            <person name="Chen C.-Y."/>
            <person name="Chao Y.-T."/>
            <person name="Lu M.-Y.J."/>
            <person name="Lee M.-H."/>
            <person name="Shih M.-C."/>
        </authorList>
    </citation>
    <scope>NUCLEOTIDE SEQUENCE</scope>
    <source>
        <strain evidence="1">Coll-153</strain>
    </source>
</reference>